<dbReference type="Proteomes" id="UP000604083">
    <property type="component" value="Unassembled WGS sequence"/>
</dbReference>
<keyword evidence="1 4" id="KW-0349">Heme</keyword>
<keyword evidence="2 4" id="KW-0479">Metal-binding</keyword>
<keyword evidence="3 4" id="KW-0408">Iron</keyword>
<dbReference type="RefSeq" id="WP_200392753.1">
    <property type="nucleotide sequence ID" value="NZ_JAENIO010000048.1"/>
</dbReference>
<protein>
    <submittedName>
        <fullName evidence="7">Cytochrome c</fullName>
    </submittedName>
</protein>
<feature type="chain" id="PRO_5036977888" evidence="5">
    <location>
        <begin position="26"/>
        <end position="290"/>
    </location>
</feature>
<evidence type="ECO:0000256" key="2">
    <source>
        <dbReference type="ARBA" id="ARBA00022723"/>
    </source>
</evidence>
<reference evidence="7" key="1">
    <citation type="submission" date="2021-01" db="EMBL/GenBank/DDBJ databases">
        <title>Modified the classification status of verrucomicrobia.</title>
        <authorList>
            <person name="Feng X."/>
        </authorList>
    </citation>
    <scope>NUCLEOTIDE SEQUENCE</scope>
    <source>
        <strain evidence="7">KCTC 12986</strain>
    </source>
</reference>
<dbReference type="InterPro" id="IPR009056">
    <property type="entry name" value="Cyt_c-like_dom"/>
</dbReference>
<organism evidence="7 8">
    <name type="scientific">Roseibacillus ishigakijimensis</name>
    <dbReference type="NCBI Taxonomy" id="454146"/>
    <lineage>
        <taxon>Bacteria</taxon>
        <taxon>Pseudomonadati</taxon>
        <taxon>Verrucomicrobiota</taxon>
        <taxon>Verrucomicrobiia</taxon>
        <taxon>Verrucomicrobiales</taxon>
        <taxon>Verrucomicrobiaceae</taxon>
        <taxon>Roseibacillus</taxon>
    </lineage>
</organism>
<dbReference type="GO" id="GO:0046872">
    <property type="term" value="F:metal ion binding"/>
    <property type="evidence" value="ECO:0007669"/>
    <property type="project" value="UniProtKB-KW"/>
</dbReference>
<dbReference type="InterPro" id="IPR036909">
    <property type="entry name" value="Cyt_c-like_dom_sf"/>
</dbReference>
<feature type="domain" description="Cytochrome c" evidence="6">
    <location>
        <begin position="26"/>
        <end position="107"/>
    </location>
</feature>
<dbReference type="Pfam" id="PF00034">
    <property type="entry name" value="Cytochrom_C"/>
    <property type="match status" value="1"/>
</dbReference>
<evidence type="ECO:0000313" key="8">
    <source>
        <dbReference type="Proteomes" id="UP000604083"/>
    </source>
</evidence>
<feature type="signal peptide" evidence="5">
    <location>
        <begin position="1"/>
        <end position="25"/>
    </location>
</feature>
<evidence type="ECO:0000256" key="3">
    <source>
        <dbReference type="ARBA" id="ARBA00023004"/>
    </source>
</evidence>
<accession>A0A934RSW7</accession>
<dbReference type="EMBL" id="JAENIO010000048">
    <property type="protein sequence ID" value="MBK1835317.1"/>
    <property type="molecule type" value="Genomic_DNA"/>
</dbReference>
<keyword evidence="8" id="KW-1185">Reference proteome</keyword>
<dbReference type="PROSITE" id="PS51007">
    <property type="entry name" value="CYTC"/>
    <property type="match status" value="1"/>
</dbReference>
<proteinExistence type="predicted"/>
<evidence type="ECO:0000256" key="5">
    <source>
        <dbReference type="SAM" id="SignalP"/>
    </source>
</evidence>
<evidence type="ECO:0000256" key="1">
    <source>
        <dbReference type="ARBA" id="ARBA00022617"/>
    </source>
</evidence>
<evidence type="ECO:0000259" key="6">
    <source>
        <dbReference type="PROSITE" id="PS51007"/>
    </source>
</evidence>
<name>A0A934RSW7_9BACT</name>
<gene>
    <name evidence="7" type="ORF">JIN78_14705</name>
</gene>
<dbReference type="Gene3D" id="1.10.760.10">
    <property type="entry name" value="Cytochrome c-like domain"/>
    <property type="match status" value="1"/>
</dbReference>
<comment type="caution">
    <text evidence="7">The sequence shown here is derived from an EMBL/GenBank/DDBJ whole genome shotgun (WGS) entry which is preliminary data.</text>
</comment>
<dbReference type="AlphaFoldDB" id="A0A934RSW7"/>
<evidence type="ECO:0000313" key="7">
    <source>
        <dbReference type="EMBL" id="MBK1835317.1"/>
    </source>
</evidence>
<evidence type="ECO:0000256" key="4">
    <source>
        <dbReference type="PROSITE-ProRule" id="PRU00433"/>
    </source>
</evidence>
<dbReference type="GO" id="GO:0020037">
    <property type="term" value="F:heme binding"/>
    <property type="evidence" value="ECO:0007669"/>
    <property type="project" value="InterPro"/>
</dbReference>
<keyword evidence="5" id="KW-0732">Signal</keyword>
<dbReference type="GO" id="GO:0009055">
    <property type="term" value="F:electron transfer activity"/>
    <property type="evidence" value="ECO:0007669"/>
    <property type="project" value="InterPro"/>
</dbReference>
<dbReference type="SUPFAM" id="SSF46626">
    <property type="entry name" value="Cytochrome c"/>
    <property type="match status" value="1"/>
</dbReference>
<sequence length="290" mass="32904">MSQFRLGLLRVFTSFSLGFTITSPAADLALGKAQFEVNCMACHQLDHMLVGPSMIEIATLYGEDQAGFLKWCLEPGRKRPNAVEMPAMTHVGEENLKAIHAYILKATEGKEEKKVERKNFDNYPSLEQRPIVQRFFMPESSPASIAVALPGGNGDINFCFDTDQCRLRYVWRNENFMTRWPYWQGNGNAITKLQGPVIYREDRSPFSPAKGTAEGTATPPRFLGYTLDEDGIPIFRYQWQGVTFTERITLNESGDGLLRELTHDEGTELEFSEPRQARSQANTTTFEVRW</sequence>